<dbReference type="Pfam" id="PF23673">
    <property type="entry name" value="DUF7154"/>
    <property type="match status" value="1"/>
</dbReference>
<comment type="caution">
    <text evidence="2">The sequence shown here is derived from an EMBL/GenBank/DDBJ whole genome shotgun (WGS) entry which is preliminary data.</text>
</comment>
<dbReference type="EMBL" id="PDUG01000011">
    <property type="protein sequence ID" value="PIC13679.1"/>
    <property type="molecule type" value="Genomic_DNA"/>
</dbReference>
<dbReference type="GO" id="GO:0045087">
    <property type="term" value="P:innate immune response"/>
    <property type="evidence" value="ECO:0007669"/>
    <property type="project" value="TreeGrafter"/>
</dbReference>
<dbReference type="InterPro" id="IPR055578">
    <property type="entry name" value="DUF7154"/>
</dbReference>
<dbReference type="Proteomes" id="UP000230233">
    <property type="component" value="Unassembled WGS sequence"/>
</dbReference>
<protein>
    <recommendedName>
        <fullName evidence="1">DUF7154 domain-containing protein</fullName>
    </recommendedName>
</protein>
<evidence type="ECO:0000259" key="1">
    <source>
        <dbReference type="Pfam" id="PF23673"/>
    </source>
</evidence>
<dbReference type="PANTHER" id="PTHR23062:SF3">
    <property type="entry name" value="ANF_RECEPTOR DOMAIN-CONTAINING PROTEIN-RELATED"/>
    <property type="match status" value="1"/>
</dbReference>
<evidence type="ECO:0000313" key="2">
    <source>
        <dbReference type="EMBL" id="PIC13679.1"/>
    </source>
</evidence>
<dbReference type="PANTHER" id="PTHR23062">
    <property type="entry name" value="HYPOTHETICAL PROTEIN C.ELEGANS"/>
    <property type="match status" value="1"/>
</dbReference>
<keyword evidence="3" id="KW-1185">Reference proteome</keyword>
<dbReference type="STRING" id="1611254.A0A2G5SFJ4"/>
<gene>
    <name evidence="2" type="ORF">B9Z55_027547</name>
</gene>
<dbReference type="AlphaFoldDB" id="A0A2G5SFJ4"/>
<proteinExistence type="predicted"/>
<organism evidence="2 3">
    <name type="scientific">Caenorhabditis nigoni</name>
    <dbReference type="NCBI Taxonomy" id="1611254"/>
    <lineage>
        <taxon>Eukaryota</taxon>
        <taxon>Metazoa</taxon>
        <taxon>Ecdysozoa</taxon>
        <taxon>Nematoda</taxon>
        <taxon>Chromadorea</taxon>
        <taxon>Rhabditida</taxon>
        <taxon>Rhabditina</taxon>
        <taxon>Rhabditomorpha</taxon>
        <taxon>Rhabditoidea</taxon>
        <taxon>Rhabditidae</taxon>
        <taxon>Peloderinae</taxon>
        <taxon>Caenorhabditis</taxon>
    </lineage>
</organism>
<sequence>MPILARVIGSIEDLRGYLREDTSCDPTVLPQSLLFAYSNDLSPQTVSDTLYALATIRNDWCVGSTWFGSVRFDFTGNIDIVFNSGFEDINSTIYDNLPDPSQGFQNSSIGSNVFDVIEFKPLLSLTLLQNFFSNTEAPVCGSVIVILLKRYPNEADISRLVSLIRYHHAVLHVITSTTPSGRSQQNTMYSMASKTNGMGAFEYDENFRVVIQELPLSDFVYPVYATTIQVSGSGMKTLPDFYSFKNYYQWIAITYQDHGWRNLYSSVGGFSSSQLQYEFGLQLFGSGCAESPDSDLR</sequence>
<reference evidence="3" key="1">
    <citation type="submission" date="2017-10" db="EMBL/GenBank/DDBJ databases">
        <title>Rapid genome shrinkage in a self-fertile nematode reveals novel sperm competition proteins.</title>
        <authorList>
            <person name="Yin D."/>
            <person name="Schwarz E.M."/>
            <person name="Thomas C.G."/>
            <person name="Felde R.L."/>
            <person name="Korf I.F."/>
            <person name="Cutter A.D."/>
            <person name="Schartner C.M."/>
            <person name="Ralston E.J."/>
            <person name="Meyer B.J."/>
            <person name="Haag E.S."/>
        </authorList>
    </citation>
    <scope>NUCLEOTIDE SEQUENCE [LARGE SCALE GENOMIC DNA]</scope>
    <source>
        <strain evidence="3">JU1422</strain>
    </source>
</reference>
<feature type="domain" description="DUF7154" evidence="1">
    <location>
        <begin position="226"/>
        <end position="260"/>
    </location>
</feature>
<accession>A0A2G5SFJ4</accession>
<name>A0A2G5SFJ4_9PELO</name>
<evidence type="ECO:0000313" key="3">
    <source>
        <dbReference type="Proteomes" id="UP000230233"/>
    </source>
</evidence>